<sequence>MTAPIRAGGHASRFRKCIAAAQSAFTVCHGYRWDKGIMNPIPFFLGRLSGPALIIVSLLHGVLFAAFVASLLLLAPAAARAEEAVRCEGRDLFAELKARDPDAATEAEKAFAATPNRHGRFWQVEKEGVAPSHLFGTIHTTDPRALALPAPVEAAFGKASTYVMEAVDVRSTFSATLAMAQHPSLFVYTDGTSAFDQLTEEDGAAVRAALERRGVDPATATKLKPWLIAGMLAAPPCELKRKAAGLEFLDNALADRAEEAGKAVEGLETMVEQMRALADMPMDSHIEGLASAAELDAYAADMTETLTIRYLNGELGLIMPALTAIGEDLQGELSAEDRASVADFEEKVVTNRNHNMAEAAEPFLLKGEAFIAVGALHLPGQEGVVALLQKAGWTVTAVPLDPLR</sequence>
<keyword evidence="3" id="KW-1185">Reference proteome</keyword>
<evidence type="ECO:0008006" key="4">
    <source>
        <dbReference type="Google" id="ProtNLM"/>
    </source>
</evidence>
<organism evidence="2 3">
    <name type="scientific">Notoacmeibacter marinus</name>
    <dbReference type="NCBI Taxonomy" id="1876515"/>
    <lineage>
        <taxon>Bacteria</taxon>
        <taxon>Pseudomonadati</taxon>
        <taxon>Pseudomonadota</taxon>
        <taxon>Alphaproteobacteria</taxon>
        <taxon>Hyphomicrobiales</taxon>
        <taxon>Notoacmeibacteraceae</taxon>
        <taxon>Notoacmeibacter</taxon>
    </lineage>
</organism>
<dbReference type="CDD" id="cd14789">
    <property type="entry name" value="Tiki"/>
    <property type="match status" value="1"/>
</dbReference>
<dbReference type="PANTHER" id="PTHR40590:SF1">
    <property type="entry name" value="CYTOPLASMIC PROTEIN"/>
    <property type="match status" value="1"/>
</dbReference>
<dbReference type="Pfam" id="PF01963">
    <property type="entry name" value="TraB_PrgY_gumN"/>
    <property type="match status" value="1"/>
</dbReference>
<dbReference type="EMBL" id="NBYO01000001">
    <property type="protein sequence ID" value="OXT02333.1"/>
    <property type="molecule type" value="Genomic_DNA"/>
</dbReference>
<dbReference type="PANTHER" id="PTHR40590">
    <property type="entry name" value="CYTOPLASMIC PROTEIN-RELATED"/>
    <property type="match status" value="1"/>
</dbReference>
<proteinExistence type="predicted"/>
<reference evidence="3" key="1">
    <citation type="journal article" date="2017" name="Int. J. Syst. Evol. Microbiol.">
        <title>Notoacmeibacter marinus gen. nov., sp. nov., isolated from the gut of a limpet and proposal of Notoacmeibacteraceae fam. nov. in the order Rhizobiales of the class Alphaproteobacteria.</title>
        <authorList>
            <person name="Huang Z."/>
            <person name="Guo F."/>
            <person name="Lai Q."/>
        </authorList>
    </citation>
    <scope>NUCLEOTIDE SEQUENCE [LARGE SCALE GENOMIC DNA]</scope>
    <source>
        <strain evidence="3">XMTR2A4</strain>
    </source>
</reference>
<dbReference type="AlphaFoldDB" id="A0A231V2A5"/>
<name>A0A231V2A5_9HYPH</name>
<protein>
    <recommendedName>
        <fullName evidence="4">Polysaccharide biosynthesis protein GumN</fullName>
    </recommendedName>
</protein>
<evidence type="ECO:0000256" key="1">
    <source>
        <dbReference type="SAM" id="Phobius"/>
    </source>
</evidence>
<dbReference type="InterPro" id="IPR002816">
    <property type="entry name" value="TraB/PrgY/GumN_fam"/>
</dbReference>
<keyword evidence="1" id="KW-0472">Membrane</keyword>
<accession>A0A231V2A5</accession>
<comment type="caution">
    <text evidence="2">The sequence shown here is derived from an EMBL/GenBank/DDBJ whole genome shotgun (WGS) entry which is preliminary data.</text>
</comment>
<keyword evidence="1" id="KW-0812">Transmembrane</keyword>
<gene>
    <name evidence="2" type="ORF">B7H23_05360</name>
</gene>
<dbReference type="Proteomes" id="UP000215405">
    <property type="component" value="Unassembled WGS sequence"/>
</dbReference>
<keyword evidence="1" id="KW-1133">Transmembrane helix</keyword>
<dbReference type="InterPro" id="IPR047111">
    <property type="entry name" value="YbaP-like"/>
</dbReference>
<evidence type="ECO:0000313" key="2">
    <source>
        <dbReference type="EMBL" id="OXT02333.1"/>
    </source>
</evidence>
<feature type="transmembrane region" description="Helical" evidence="1">
    <location>
        <begin position="52"/>
        <end position="74"/>
    </location>
</feature>
<evidence type="ECO:0000313" key="3">
    <source>
        <dbReference type="Proteomes" id="UP000215405"/>
    </source>
</evidence>